<dbReference type="InterPro" id="IPR039328">
    <property type="entry name" value="WDR89"/>
</dbReference>
<dbReference type="eggNOG" id="ENOG502QTCV">
    <property type="taxonomic scope" value="Eukaryota"/>
</dbReference>
<evidence type="ECO:0000256" key="2">
    <source>
        <dbReference type="ARBA" id="ARBA00022574"/>
    </source>
</evidence>
<keyword evidence="3" id="KW-0677">Repeat</keyword>
<organism evidence="5 6">
    <name type="scientific">Caenorhabditis elegans</name>
    <dbReference type="NCBI Taxonomy" id="6239"/>
    <lineage>
        <taxon>Eukaryota</taxon>
        <taxon>Metazoa</taxon>
        <taxon>Ecdysozoa</taxon>
        <taxon>Nematoda</taxon>
        <taxon>Chromadorea</taxon>
        <taxon>Rhabditida</taxon>
        <taxon>Rhabditina</taxon>
        <taxon>Rhabditomorpha</taxon>
        <taxon>Rhabditoidea</taxon>
        <taxon>Rhabditidae</taxon>
        <taxon>Peloderinae</taxon>
        <taxon>Caenorhabditis</taxon>
    </lineage>
</organism>
<dbReference type="CTD" id="181402"/>
<dbReference type="STRING" id="6239.T18D3.1.1"/>
<reference evidence="5 6" key="1">
    <citation type="journal article" date="1998" name="Science">
        <title>Genome sequence of the nematode C. elegans: a platform for investigating biology.</title>
        <authorList>
            <consortium name="The C. elegans sequencing consortium"/>
            <person name="Sulson J.E."/>
            <person name="Waterston R."/>
        </authorList>
    </citation>
    <scope>NUCLEOTIDE SEQUENCE [LARGE SCALE GENOMIC DNA]</scope>
    <source>
        <strain evidence="5 6">Bristol N2</strain>
    </source>
</reference>
<dbReference type="PeptideAtlas" id="Q22540"/>
<dbReference type="InterPro" id="IPR036322">
    <property type="entry name" value="WD40_repeat_dom_sf"/>
</dbReference>
<evidence type="ECO:0007829" key="8">
    <source>
        <dbReference type="PeptideAtlas" id="Q22540"/>
    </source>
</evidence>
<dbReference type="Proteomes" id="UP000001940">
    <property type="component" value="Chromosome X"/>
</dbReference>
<dbReference type="Pfam" id="PF00400">
    <property type="entry name" value="WD40"/>
    <property type="match status" value="1"/>
</dbReference>
<dbReference type="Bgee" id="WBGene00011820">
    <property type="expression patterns" value="Expressed in embryo and 4 other cell types or tissues"/>
</dbReference>
<dbReference type="OrthoDB" id="25131at2759"/>
<dbReference type="EMBL" id="BX284606">
    <property type="protein sequence ID" value="CAA92191.1"/>
    <property type="molecule type" value="Genomic_DNA"/>
</dbReference>
<dbReference type="PANTHER" id="PTHR22889">
    <property type="entry name" value="WD REPEAT-CONTAINING PROTEIN 89"/>
    <property type="match status" value="1"/>
</dbReference>
<evidence type="ECO:0000256" key="4">
    <source>
        <dbReference type="SAM" id="MobiDB-lite"/>
    </source>
</evidence>
<dbReference type="Gene3D" id="2.130.10.10">
    <property type="entry name" value="YVTN repeat-like/Quinoprotein amine dehydrogenase"/>
    <property type="match status" value="1"/>
</dbReference>
<evidence type="ECO:0000313" key="7">
    <source>
        <dbReference type="WormBase" id="T18D3.1"/>
    </source>
</evidence>
<dbReference type="InParanoid" id="Q22540"/>
<evidence type="ECO:0000313" key="6">
    <source>
        <dbReference type="Proteomes" id="UP000001940"/>
    </source>
</evidence>
<sequence>MPVRIDLSSNASVRLLSVNDENTACAYLANLYIPIFSLDSGKVIRRYEVPNQIAGIHFSFNKKSVIYAVDDSFGLHTFDFRTDSKKKHRMNPESENHNVVCTALSSNSTTIAVASSEFGGGILDVRGSRRREHHHHVVSLYDLRYPNDPITSYFKRLKSSVTSMEFYLNGNDLILGDESGSIKSFDCQLRDEDNAVRWERWATGPISKVGVINKRIVYGISRQSQASVFVDSKGKLEVLYGSVTESADDPVVGTSKAYYKDPEWCIGLIKGVNDDIPLVGVHGVKKKKIISMTAMNQDGVRQEKPMLSYKGHKGEVKCMAATKDLLLTGGEDGKVIVQIANFKNPKFGDDNINHHRLTLNRGNLAELKDKGLEKDDEAISESDDSESDDGSKPSTSASASVSSSSKHKKDKHDIPSTSSAASTSSSSSSKHETKEERKARKEKERERAEKKAKKEKDGHREEEKPKKKDKKHETEEERAERKRKEKKEKERQERKEKEHDEQKKRHRDNEEGAGSSSKRSKAP</sequence>
<feature type="compositionally biased region" description="Basic and acidic residues" evidence="4">
    <location>
        <begin position="429"/>
        <end position="510"/>
    </location>
</feature>
<dbReference type="SUPFAM" id="SSF50978">
    <property type="entry name" value="WD40 repeat-like"/>
    <property type="match status" value="1"/>
</dbReference>
<feature type="compositionally biased region" description="Low complexity" evidence="4">
    <location>
        <begin position="415"/>
        <end position="428"/>
    </location>
</feature>
<keyword evidence="6" id="KW-1185">Reference proteome</keyword>
<evidence type="ECO:0000256" key="1">
    <source>
        <dbReference type="ARBA" id="ARBA00021125"/>
    </source>
</evidence>
<keyword evidence="8" id="KW-1267">Proteomics identification</keyword>
<dbReference type="PaxDb" id="6239-T18D3.1"/>
<gene>
    <name evidence="5" type="ORF">CELE_T18D3.1</name>
    <name evidence="5 7" type="ORF">T18D3.1</name>
</gene>
<dbReference type="InterPro" id="IPR015943">
    <property type="entry name" value="WD40/YVTN_repeat-like_dom_sf"/>
</dbReference>
<evidence type="ECO:0000313" key="5">
    <source>
        <dbReference type="EMBL" id="CAA92191.1"/>
    </source>
</evidence>
<dbReference type="UCSC" id="T18D3.1">
    <property type="organism name" value="c. elegans"/>
</dbReference>
<dbReference type="PIR" id="T24961">
    <property type="entry name" value="T24961"/>
</dbReference>
<dbReference type="OMA" id="MEFYLNG"/>
<proteinExistence type="evidence at protein level"/>
<dbReference type="KEGG" id="cel:CELE_T18D3.1"/>
<dbReference type="SMR" id="Q22540"/>
<protein>
    <recommendedName>
        <fullName evidence="1">WD repeat-containing protein 89</fullName>
    </recommendedName>
</protein>
<dbReference type="HOGENOM" id="CLU_028922_0_0_1"/>
<dbReference type="AlphaFoldDB" id="Q22540"/>
<feature type="compositionally biased region" description="Low complexity" evidence="4">
    <location>
        <begin position="392"/>
        <end position="404"/>
    </location>
</feature>
<dbReference type="InterPro" id="IPR001680">
    <property type="entry name" value="WD40_rpt"/>
</dbReference>
<evidence type="ECO:0000256" key="3">
    <source>
        <dbReference type="ARBA" id="ARBA00022737"/>
    </source>
</evidence>
<dbReference type="FunCoup" id="Q22540">
    <property type="interactions" value="64"/>
</dbReference>
<dbReference type="GeneID" id="181402"/>
<keyword evidence="2" id="KW-0853">WD repeat</keyword>
<name>Q22540_CAEEL</name>
<feature type="region of interest" description="Disordered" evidence="4">
    <location>
        <begin position="368"/>
        <end position="523"/>
    </location>
</feature>
<feature type="compositionally biased region" description="Acidic residues" evidence="4">
    <location>
        <begin position="374"/>
        <end position="388"/>
    </location>
</feature>
<dbReference type="AGR" id="WB:WBGene00011820"/>
<accession>Q22540</accession>
<dbReference type="RefSeq" id="NP_510088.1">
    <property type="nucleotide sequence ID" value="NM_077687.3"/>
</dbReference>
<dbReference type="WormBase" id="T18D3.1">
    <property type="protein sequence ID" value="CE03662"/>
    <property type="gene ID" value="WBGene00011820"/>
</dbReference>
<dbReference type="PANTHER" id="PTHR22889:SF0">
    <property type="entry name" value="WD REPEAT-CONTAINING PROTEIN 89"/>
    <property type="match status" value="1"/>
</dbReference>